<proteinExistence type="predicted"/>
<reference evidence="1" key="2">
    <citation type="submission" date="2011-02" db="EMBL/GenBank/DDBJ databases">
        <authorList>
            <person name="MacLean D."/>
        </authorList>
    </citation>
    <scope>NUCLEOTIDE SEQUENCE</scope>
</reference>
<name>F0WZ92_9STRA</name>
<dbReference type="HOGENOM" id="CLU_1689946_0_0_1"/>
<evidence type="ECO:0000313" key="1">
    <source>
        <dbReference type="EMBL" id="CCA26809.1"/>
    </source>
</evidence>
<accession>F0WZ92</accession>
<evidence type="ECO:0000313" key="2">
    <source>
        <dbReference type="EMBL" id="CCA27929.1"/>
    </source>
</evidence>
<reference evidence="1" key="1">
    <citation type="journal article" date="2011" name="PLoS Biol.">
        <title>Gene gain and loss during evolution of obligate parasitism in the white rust pathogen of Arabidopsis thaliana.</title>
        <authorList>
            <person name="Kemen E."/>
            <person name="Gardiner A."/>
            <person name="Schultz-Larsen T."/>
            <person name="Kemen A.C."/>
            <person name="Balmuth A.L."/>
            <person name="Robert-Seilaniantz A."/>
            <person name="Bailey K."/>
            <person name="Holub E."/>
            <person name="Studholme D.J."/>
            <person name="Maclean D."/>
            <person name="Jones J.D."/>
        </authorList>
    </citation>
    <scope>NUCLEOTIDE SEQUENCE</scope>
</reference>
<protein>
    <submittedName>
        <fullName evidence="1">AlNc14C417G11498 protein</fullName>
    </submittedName>
    <submittedName>
        <fullName evidence="2">AlNc14C845G12566 protein</fullName>
    </submittedName>
</protein>
<organism evidence="1">
    <name type="scientific">Albugo laibachii Nc14</name>
    <dbReference type="NCBI Taxonomy" id="890382"/>
    <lineage>
        <taxon>Eukaryota</taxon>
        <taxon>Sar</taxon>
        <taxon>Stramenopiles</taxon>
        <taxon>Oomycota</taxon>
        <taxon>Peronosporomycetes</taxon>
        <taxon>Albuginales</taxon>
        <taxon>Albuginaceae</taxon>
        <taxon>Albugo</taxon>
    </lineage>
</organism>
<dbReference type="EMBL" id="FR824460">
    <property type="protein sequence ID" value="CCA26809.1"/>
    <property type="molecule type" value="Genomic_DNA"/>
</dbReference>
<dbReference type="EMBL" id="FR824749">
    <property type="protein sequence ID" value="CCA27929.1"/>
    <property type="molecule type" value="Genomic_DNA"/>
</dbReference>
<dbReference type="AlphaFoldDB" id="F0WZ92"/>
<sequence length="156" mass="18809">MKLLMQYTCDAEVYDREEKTTLHRRDTHVGGITPYELYCEIDQLILRLSKADWKELLDSDEEKMTIPQQRIDDTGWNDLRKLAKELELFKQHICAAKGNDEEDTTKLRHYEWKNELVSFKEMELLMRGIYDADWKKFLNSDRKENRIPQQREHDAE</sequence>
<gene>
    <name evidence="1" type="primary">AlNc14C417G11498</name>
    <name evidence="2" type="synonym">AlNc14C845G12566</name>
    <name evidence="1" type="ORF">ALNC14_129530</name>
    <name evidence="2" type="ORF">ALNC14_140730</name>
</gene>